<evidence type="ECO:0000313" key="3">
    <source>
        <dbReference type="Proteomes" id="UP000717585"/>
    </source>
</evidence>
<organism evidence="2 3">
    <name type="scientific">Carpediemonas membranifera</name>
    <dbReference type="NCBI Taxonomy" id="201153"/>
    <lineage>
        <taxon>Eukaryota</taxon>
        <taxon>Metamonada</taxon>
        <taxon>Carpediemonas-like organisms</taxon>
        <taxon>Carpediemonas</taxon>
    </lineage>
</organism>
<feature type="compositionally biased region" description="Basic and acidic residues" evidence="1">
    <location>
        <begin position="36"/>
        <end position="45"/>
    </location>
</feature>
<reference evidence="2" key="1">
    <citation type="submission" date="2021-05" db="EMBL/GenBank/DDBJ databases">
        <title>A free-living protist that lacks canonical eukaryotic 1 DNA replication and segregation systems.</title>
        <authorList>
            <person name="Salas-Leiva D.E."/>
            <person name="Tromer E.C."/>
            <person name="Curtis B.A."/>
            <person name="Jerlstrom-Hultqvist J."/>
            <person name="Kolisko M."/>
            <person name="Yi Z."/>
            <person name="Salas-Leiva J.S."/>
            <person name="Gallot-Lavallee L."/>
            <person name="Kops G.J.P.L."/>
            <person name="Archibald J.M."/>
            <person name="Simpson A.G.B."/>
            <person name="Roger A.J."/>
        </authorList>
    </citation>
    <scope>NUCLEOTIDE SEQUENCE</scope>
    <source>
        <strain evidence="2">BICM</strain>
    </source>
</reference>
<dbReference type="EMBL" id="JAHDYR010000007">
    <property type="protein sequence ID" value="KAG9395909.1"/>
    <property type="molecule type" value="Genomic_DNA"/>
</dbReference>
<feature type="compositionally biased region" description="Basic and acidic residues" evidence="1">
    <location>
        <begin position="230"/>
        <end position="243"/>
    </location>
</feature>
<sequence length="243" mass="27085">MGQKRGREHSERQGEGIPGNNHCPESGREGGANQRYAERTSEHTSTEGSRGDQPIADIPHPEEAVGLEADTRSPPVNFYQQIRQFRLKGLTEVVASLAHGAWMTSVDLTYWRPSAGPHAVESATRQFGAAFRKRLALVTEISDSPELFSGISKEDKAIRFKAQMAQTFLTGLKPKKLRTNTALMAKLYKAESFDDIHTLALKAAKQLDRIGKPVVKRLNNNIQQSRTGHNGRDFRRSAYCESR</sequence>
<gene>
    <name evidence="2" type="ORF">J8273_2255</name>
</gene>
<accession>A0A8J6B9D9</accession>
<dbReference type="Proteomes" id="UP000717585">
    <property type="component" value="Unassembled WGS sequence"/>
</dbReference>
<name>A0A8J6B9D9_9EUKA</name>
<protein>
    <submittedName>
        <fullName evidence="2">Uncharacterized protein</fullName>
    </submittedName>
</protein>
<feature type="region of interest" description="Disordered" evidence="1">
    <location>
        <begin position="224"/>
        <end position="243"/>
    </location>
</feature>
<evidence type="ECO:0000313" key="2">
    <source>
        <dbReference type="EMBL" id="KAG9395909.1"/>
    </source>
</evidence>
<feature type="region of interest" description="Disordered" evidence="1">
    <location>
        <begin position="1"/>
        <end position="58"/>
    </location>
</feature>
<proteinExistence type="predicted"/>
<evidence type="ECO:0000256" key="1">
    <source>
        <dbReference type="SAM" id="MobiDB-lite"/>
    </source>
</evidence>
<comment type="caution">
    <text evidence="2">The sequence shown here is derived from an EMBL/GenBank/DDBJ whole genome shotgun (WGS) entry which is preliminary data.</text>
</comment>
<dbReference type="AlphaFoldDB" id="A0A8J6B9D9"/>
<keyword evidence="3" id="KW-1185">Reference proteome</keyword>